<evidence type="ECO:0000313" key="2">
    <source>
        <dbReference type="Proteomes" id="UP000692954"/>
    </source>
</evidence>
<proteinExistence type="predicted"/>
<gene>
    <name evidence="1" type="ORF">PSON_ATCC_30995.1.T1800001</name>
</gene>
<organism evidence="1 2">
    <name type="scientific">Paramecium sonneborni</name>
    <dbReference type="NCBI Taxonomy" id="65129"/>
    <lineage>
        <taxon>Eukaryota</taxon>
        <taxon>Sar</taxon>
        <taxon>Alveolata</taxon>
        <taxon>Ciliophora</taxon>
        <taxon>Intramacronucleata</taxon>
        <taxon>Oligohymenophorea</taxon>
        <taxon>Peniculida</taxon>
        <taxon>Parameciidae</taxon>
        <taxon>Paramecium</taxon>
    </lineage>
</organism>
<dbReference type="AlphaFoldDB" id="A0A8S1RKV3"/>
<reference evidence="1" key="1">
    <citation type="submission" date="2021-01" db="EMBL/GenBank/DDBJ databases">
        <authorList>
            <consortium name="Genoscope - CEA"/>
            <person name="William W."/>
        </authorList>
    </citation>
    <scope>NUCLEOTIDE SEQUENCE</scope>
</reference>
<accession>A0A8S1RKV3</accession>
<comment type="caution">
    <text evidence="1">The sequence shown here is derived from an EMBL/GenBank/DDBJ whole genome shotgun (WGS) entry which is preliminary data.</text>
</comment>
<protein>
    <submittedName>
        <fullName evidence="1">Uncharacterized protein</fullName>
    </submittedName>
</protein>
<dbReference type="EMBL" id="CAJJDN010000180">
    <property type="protein sequence ID" value="CAD8127780.1"/>
    <property type="molecule type" value="Genomic_DNA"/>
</dbReference>
<keyword evidence="2" id="KW-1185">Reference proteome</keyword>
<dbReference type="Proteomes" id="UP000692954">
    <property type="component" value="Unassembled WGS sequence"/>
</dbReference>
<evidence type="ECO:0000313" key="1">
    <source>
        <dbReference type="EMBL" id="CAD8127780.1"/>
    </source>
</evidence>
<sequence length="41" mass="5145">MERFWIKRFYYQFWIMYQQLQQCTGPTGSECQMYSKGCYIT</sequence>
<name>A0A8S1RKV3_9CILI</name>